<proteinExistence type="predicted"/>
<dbReference type="EMBL" id="CM037024">
    <property type="protein sequence ID" value="KAH7663895.1"/>
    <property type="molecule type" value="Genomic_DNA"/>
</dbReference>
<keyword evidence="2" id="KW-1185">Reference proteome</keyword>
<reference evidence="2" key="1">
    <citation type="journal article" date="2022" name="Nat. Commun.">
        <title>Chromosome evolution and the genetic basis of agronomically important traits in greater yam.</title>
        <authorList>
            <person name="Bredeson J.V."/>
            <person name="Lyons J.B."/>
            <person name="Oniyinde I.O."/>
            <person name="Okereke N.R."/>
            <person name="Kolade O."/>
            <person name="Nnabue I."/>
            <person name="Nwadili C.O."/>
            <person name="Hribova E."/>
            <person name="Parker M."/>
            <person name="Nwogha J."/>
            <person name="Shu S."/>
            <person name="Carlson J."/>
            <person name="Kariba R."/>
            <person name="Muthemba S."/>
            <person name="Knop K."/>
            <person name="Barton G.J."/>
            <person name="Sherwood A.V."/>
            <person name="Lopez-Montes A."/>
            <person name="Asiedu R."/>
            <person name="Jamnadass R."/>
            <person name="Muchugi A."/>
            <person name="Goodstein D."/>
            <person name="Egesi C.N."/>
            <person name="Featherston J."/>
            <person name="Asfaw A."/>
            <person name="Simpson G.G."/>
            <person name="Dolezel J."/>
            <person name="Hendre P.S."/>
            <person name="Van Deynze A."/>
            <person name="Kumar P.L."/>
            <person name="Obidiegwu J.E."/>
            <person name="Bhattacharjee R."/>
            <person name="Rokhsar D.S."/>
        </authorList>
    </citation>
    <scope>NUCLEOTIDE SEQUENCE [LARGE SCALE GENOMIC DNA]</scope>
    <source>
        <strain evidence="2">cv. TDa95/00328</strain>
    </source>
</reference>
<comment type="caution">
    <text evidence="1">The sequence shown here is derived from an EMBL/GenBank/DDBJ whole genome shotgun (WGS) entry which is preliminary data.</text>
</comment>
<evidence type="ECO:0000313" key="2">
    <source>
        <dbReference type="Proteomes" id="UP000827976"/>
    </source>
</evidence>
<gene>
    <name evidence="1" type="ORF">IHE45_14G086000</name>
</gene>
<sequence length="989" mass="108346">MRKSTAKDAAGDGDPMDTLWVGNIPSNTASPDLKALFANHGALDCAAMHGSRSYGFVFFRNASEARAARDALQGTMFHGNPIKIEFARPAKPCRYLWVGGIGSSVTKEHLKEEFLKFGKIEDYTFLRDRNSAVIVFVKMDDAVAAKKNLDRKRISEEQIRVDFLRPQPSKVEWPEHLDSRDGRLSSRSLGASEAWVSSDGMRNSDSYLGLKKNPLYSGRRDGQPSNVLWVGYPPSVPMDEERLHNAMILFGEIERVKCFPSRHYCFVEFRSVDEARRAKEGLQGRLFGEPRIQILFSSSELAPGKDSMPLISGHRGHREDMFIKEPAFGSLEFSGPGHAPAPNNFPGLLPLPNSIPSPSIASRSRGSQGFDTLYEGSDLKDFGSASLKFSDDNRNSPIPQTRRYHSPPGPVTCPPTPGRKSLVRSLPGGWDGSDIRNTKRSRVDDYPSSLDTVLHDRMMKEDIRDPYILSDSGRNVVVRGRNSSVVPSTDELHSPHRDQYWRGIVAKGGIHVCHARCVPIRNGIMSPFPEVINCSARTGLDMLTKYYGEADGFEIVFFLPDSEEDFASYTEFLRYLGSKNRAGVAKLEDGTTLFLVPPSEFLTQVLNVSGPERLYGVVLKLPQQSTSATVQQSHIGISASSSHYTSRIPLPILPEGPIKDVHIEDQAGEMDHRRPSYEEPITHAMVSRPQLSHANELQVTQSATHMDYASNSAATSREVSLTPELLATLAALIPSNTHSKANGTPQLPSASSVTPVPISASANVSMPSQGWVQEYQPSVGTAMEQLRHPLQSSGRQLLQSSTFPSYTNIANGPEHSVQPAPGSLQFQDPASILPQNSSISSIPLSNYLTPSQAGQLVTQSNPQYYIGSSSGSHPNYGMAQPITSHSVFTTPAQHQSEPAVPSAGHSQIGQLHPQDVMPVYSDDANRRFPDRGLQLQTNLSGSGQGASVSDSDKNQRYQSTLQLAANLLLQIQQKQQANAQSVQGTANQQ</sequence>
<accession>A0ACB7UT91</accession>
<name>A0ACB7UT91_DIOAL</name>
<evidence type="ECO:0000313" key="1">
    <source>
        <dbReference type="EMBL" id="KAH7663895.1"/>
    </source>
</evidence>
<dbReference type="Proteomes" id="UP000827976">
    <property type="component" value="Chromosome 14"/>
</dbReference>
<organism evidence="1 2">
    <name type="scientific">Dioscorea alata</name>
    <name type="common">Purple yam</name>
    <dbReference type="NCBI Taxonomy" id="55571"/>
    <lineage>
        <taxon>Eukaryota</taxon>
        <taxon>Viridiplantae</taxon>
        <taxon>Streptophyta</taxon>
        <taxon>Embryophyta</taxon>
        <taxon>Tracheophyta</taxon>
        <taxon>Spermatophyta</taxon>
        <taxon>Magnoliopsida</taxon>
        <taxon>Liliopsida</taxon>
        <taxon>Dioscoreales</taxon>
        <taxon>Dioscoreaceae</taxon>
        <taxon>Dioscorea</taxon>
    </lineage>
</organism>
<protein>
    <submittedName>
        <fullName evidence="1">Polyadenylate-binding protein (RRM superfamily) protein</fullName>
    </submittedName>
</protein>